<dbReference type="EMBL" id="NCEQ01000002">
    <property type="protein sequence ID" value="OYX58633.1"/>
    <property type="molecule type" value="Genomic_DNA"/>
</dbReference>
<protein>
    <submittedName>
        <fullName evidence="2">Uncharacterized protein</fullName>
    </submittedName>
</protein>
<feature type="compositionally biased region" description="Low complexity" evidence="1">
    <location>
        <begin position="7"/>
        <end position="20"/>
    </location>
</feature>
<accession>A0A258HQM4</accession>
<organism evidence="2 3">
    <name type="scientific">Brevundimonas subvibrioides</name>
    <dbReference type="NCBI Taxonomy" id="74313"/>
    <lineage>
        <taxon>Bacteria</taxon>
        <taxon>Pseudomonadati</taxon>
        <taxon>Pseudomonadota</taxon>
        <taxon>Alphaproteobacteria</taxon>
        <taxon>Caulobacterales</taxon>
        <taxon>Caulobacteraceae</taxon>
        <taxon>Brevundimonas</taxon>
    </lineage>
</organism>
<evidence type="ECO:0000313" key="2">
    <source>
        <dbReference type="EMBL" id="OYX58633.1"/>
    </source>
</evidence>
<dbReference type="AlphaFoldDB" id="A0A258HQM4"/>
<reference evidence="2 3" key="1">
    <citation type="submission" date="2017-03" db="EMBL/GenBank/DDBJ databases">
        <title>Lifting the veil on microbial sulfur biogeochemistry in mining wastewaters.</title>
        <authorList>
            <person name="Kantor R.S."/>
            <person name="Colenbrander Nelson T."/>
            <person name="Marshall S."/>
            <person name="Bennett D."/>
            <person name="Apte S."/>
            <person name="Camacho D."/>
            <person name="Thomas B.C."/>
            <person name="Warren L.A."/>
            <person name="Banfield J.F."/>
        </authorList>
    </citation>
    <scope>NUCLEOTIDE SEQUENCE [LARGE SCALE GENOMIC DNA]</scope>
    <source>
        <strain evidence="2">32-68-21</strain>
    </source>
</reference>
<comment type="caution">
    <text evidence="2">The sequence shown here is derived from an EMBL/GenBank/DDBJ whole genome shotgun (WGS) entry which is preliminary data.</text>
</comment>
<name>A0A258HQM4_9CAUL</name>
<feature type="region of interest" description="Disordered" evidence="1">
    <location>
        <begin position="1"/>
        <end position="20"/>
    </location>
</feature>
<gene>
    <name evidence="2" type="ORF">B7Y86_02820</name>
</gene>
<dbReference type="Proteomes" id="UP000216147">
    <property type="component" value="Unassembled WGS sequence"/>
</dbReference>
<evidence type="ECO:0000313" key="3">
    <source>
        <dbReference type="Proteomes" id="UP000216147"/>
    </source>
</evidence>
<sequence>MKARQKTTPAATRLPTPATTRSRVRFRLGGGLGRDRLVLARPSFQRRSRLRTVNRLPAGVRA</sequence>
<proteinExistence type="predicted"/>
<evidence type="ECO:0000256" key="1">
    <source>
        <dbReference type="SAM" id="MobiDB-lite"/>
    </source>
</evidence>